<evidence type="ECO:0000256" key="1">
    <source>
        <dbReference type="SAM" id="Phobius"/>
    </source>
</evidence>
<dbReference type="Pfam" id="PF12146">
    <property type="entry name" value="Hydrolase_4"/>
    <property type="match status" value="1"/>
</dbReference>
<sequence length="387" mass="44153">MDKVDLKSHLLPVVEIQNRNSSMDQVFRWKRSMRMKLFYSRRNFKRILLGTLFIILAIFFFVFIIVPVIFRYSYGLQRSLLFLNFVNNGTDLKTPWKQGLIGSRNLYIDVDEGVKLGVWHILPSSKLPGLVVDSGILNRGTTDELYNKYLGEGQPIFIYHHGNAGNRASKHRLELYKVLQKNNYHVVAFDYRSYGDSSAVDPDEAGVVSDAKAVYKWARALAPNSNIFLWGHSLGTGVASHSIHDLEAEGNKVTGLILEAPFTNLQEEIRDYPMSRIFKPLPWFDFFFVDPTYENGLRFQSDVYLLNVTAPIMILHAEDDKVVPVHQGMNLYQRVKLARGENGTLIKFVKFGKSQGYGHDHISRDKGLSNTISEFVAEAKGLNKKLD</sequence>
<dbReference type="GO" id="GO:0006660">
    <property type="term" value="P:phosphatidylserine catabolic process"/>
    <property type="evidence" value="ECO:0007669"/>
    <property type="project" value="TreeGrafter"/>
</dbReference>
<dbReference type="GO" id="GO:0052651">
    <property type="term" value="P:monoacylglycerol catabolic process"/>
    <property type="evidence" value="ECO:0007669"/>
    <property type="project" value="TreeGrafter"/>
</dbReference>
<dbReference type="SUPFAM" id="SSF53474">
    <property type="entry name" value="alpha/beta-Hydrolases"/>
    <property type="match status" value="1"/>
</dbReference>
<comment type="caution">
    <text evidence="3">The sequence shown here is derived from an EMBL/GenBank/DDBJ whole genome shotgun (WGS) entry which is preliminary data.</text>
</comment>
<feature type="transmembrane region" description="Helical" evidence="1">
    <location>
        <begin position="47"/>
        <end position="70"/>
    </location>
</feature>
<dbReference type="OrthoDB" id="10249433at2759"/>
<protein>
    <recommendedName>
        <fullName evidence="2">Serine aminopeptidase S33 domain-containing protein</fullName>
    </recommendedName>
</protein>
<feature type="domain" description="Serine aminopeptidase S33" evidence="2">
    <location>
        <begin position="172"/>
        <end position="274"/>
    </location>
</feature>
<dbReference type="InParanoid" id="A0A482WIY2"/>
<dbReference type="GO" id="GO:0005789">
    <property type="term" value="C:endoplasmic reticulum membrane"/>
    <property type="evidence" value="ECO:0007669"/>
    <property type="project" value="TreeGrafter"/>
</dbReference>
<dbReference type="GO" id="GO:0047372">
    <property type="term" value="F:monoacylglycerol lipase activity"/>
    <property type="evidence" value="ECO:0007669"/>
    <property type="project" value="TreeGrafter"/>
</dbReference>
<accession>A0A482WIY2</accession>
<dbReference type="InterPro" id="IPR022742">
    <property type="entry name" value="Hydrolase_4"/>
</dbReference>
<proteinExistence type="predicted"/>
<evidence type="ECO:0000313" key="4">
    <source>
        <dbReference type="Proteomes" id="UP000291343"/>
    </source>
</evidence>
<dbReference type="InterPro" id="IPR029058">
    <property type="entry name" value="AB_hydrolase_fold"/>
</dbReference>
<keyword evidence="1" id="KW-0472">Membrane</keyword>
<keyword evidence="4" id="KW-1185">Reference proteome</keyword>
<dbReference type="STRING" id="195883.A0A482WIY2"/>
<dbReference type="AlphaFoldDB" id="A0A482WIY2"/>
<dbReference type="Gene3D" id="3.40.50.1820">
    <property type="entry name" value="alpha/beta hydrolase"/>
    <property type="match status" value="1"/>
</dbReference>
<evidence type="ECO:0000313" key="3">
    <source>
        <dbReference type="EMBL" id="RZF33186.1"/>
    </source>
</evidence>
<reference evidence="3 4" key="1">
    <citation type="journal article" date="2017" name="Gigascience">
        <title>Genome sequence of the small brown planthopper, Laodelphax striatellus.</title>
        <authorList>
            <person name="Zhu J."/>
            <person name="Jiang F."/>
            <person name="Wang X."/>
            <person name="Yang P."/>
            <person name="Bao Y."/>
            <person name="Zhao W."/>
            <person name="Wang W."/>
            <person name="Lu H."/>
            <person name="Wang Q."/>
            <person name="Cui N."/>
            <person name="Li J."/>
            <person name="Chen X."/>
            <person name="Luo L."/>
            <person name="Yu J."/>
            <person name="Kang L."/>
            <person name="Cui F."/>
        </authorList>
    </citation>
    <scope>NUCLEOTIDE SEQUENCE [LARGE SCALE GENOMIC DNA]</scope>
    <source>
        <strain evidence="3">Lst14</strain>
    </source>
</reference>
<gene>
    <name evidence="3" type="ORF">LSTR_LSTR004872</name>
</gene>
<dbReference type="FunCoup" id="A0A482WIY2">
    <property type="interactions" value="680"/>
</dbReference>
<dbReference type="PANTHER" id="PTHR12277">
    <property type="entry name" value="ALPHA/BETA HYDROLASE DOMAIN-CONTAINING PROTEIN"/>
    <property type="match status" value="1"/>
</dbReference>
<organism evidence="3 4">
    <name type="scientific">Laodelphax striatellus</name>
    <name type="common">Small brown planthopper</name>
    <name type="synonym">Delphax striatella</name>
    <dbReference type="NCBI Taxonomy" id="195883"/>
    <lineage>
        <taxon>Eukaryota</taxon>
        <taxon>Metazoa</taxon>
        <taxon>Ecdysozoa</taxon>
        <taxon>Arthropoda</taxon>
        <taxon>Hexapoda</taxon>
        <taxon>Insecta</taxon>
        <taxon>Pterygota</taxon>
        <taxon>Neoptera</taxon>
        <taxon>Paraneoptera</taxon>
        <taxon>Hemiptera</taxon>
        <taxon>Auchenorrhyncha</taxon>
        <taxon>Fulgoroidea</taxon>
        <taxon>Delphacidae</taxon>
        <taxon>Criomorphinae</taxon>
        <taxon>Laodelphax</taxon>
    </lineage>
</organism>
<keyword evidence="1" id="KW-1133">Transmembrane helix</keyword>
<dbReference type="Proteomes" id="UP000291343">
    <property type="component" value="Unassembled WGS sequence"/>
</dbReference>
<name>A0A482WIY2_LAOST</name>
<dbReference type="SMR" id="A0A482WIY2"/>
<dbReference type="PANTHER" id="PTHR12277:SF194">
    <property type="entry name" value="FI04476P"/>
    <property type="match status" value="1"/>
</dbReference>
<dbReference type="EMBL" id="QKKF02034760">
    <property type="protein sequence ID" value="RZF33186.1"/>
    <property type="molecule type" value="Genomic_DNA"/>
</dbReference>
<keyword evidence="1" id="KW-0812">Transmembrane</keyword>
<evidence type="ECO:0000259" key="2">
    <source>
        <dbReference type="Pfam" id="PF12146"/>
    </source>
</evidence>
<dbReference type="GO" id="GO:0004622">
    <property type="term" value="F:phosphatidylcholine lysophospholipase activity"/>
    <property type="evidence" value="ECO:0007669"/>
    <property type="project" value="TreeGrafter"/>
</dbReference>